<proteinExistence type="predicted"/>
<evidence type="ECO:0000313" key="1">
    <source>
        <dbReference type="EMBL" id="SFG46962.1"/>
    </source>
</evidence>
<dbReference type="Proteomes" id="UP000181942">
    <property type="component" value="Unassembled WGS sequence"/>
</dbReference>
<dbReference type="Gene3D" id="3.90.180.10">
    <property type="entry name" value="Medium-chain alcohol dehydrogenases, catalytic domain"/>
    <property type="match status" value="1"/>
</dbReference>
<protein>
    <recommendedName>
        <fullName evidence="3">Zinc-binding dehydrogenase</fullName>
    </recommendedName>
</protein>
<gene>
    <name evidence="1" type="ORF">SAMN02787118_12179</name>
</gene>
<dbReference type="OrthoDB" id="9805883at2"/>
<evidence type="ECO:0008006" key="3">
    <source>
        <dbReference type="Google" id="ProtNLM"/>
    </source>
</evidence>
<dbReference type="EMBL" id="FONR01000021">
    <property type="protein sequence ID" value="SFG46962.1"/>
    <property type="molecule type" value="Genomic_DNA"/>
</dbReference>
<evidence type="ECO:0000313" key="2">
    <source>
        <dbReference type="Proteomes" id="UP000181942"/>
    </source>
</evidence>
<accession>A0A1I2S2A4</accession>
<sequence>MRAVGFRVDGGVEVLEALICPNPCRLRPGEALRLLAAGRIRPGVTQTLSLAEAAKARHLLETGTGQNKILLSLT</sequence>
<reference evidence="1 2" key="1">
    <citation type="submission" date="2016-10" db="EMBL/GenBank/DDBJ databases">
        <authorList>
            <person name="de Groot N.N."/>
        </authorList>
    </citation>
    <scope>NUCLEOTIDE SEQUENCE [LARGE SCALE GENOMIC DNA]</scope>
    <source>
        <strain evidence="1 2">OK461</strain>
    </source>
</reference>
<name>A0A1I2S2A4_9ACTN</name>
<dbReference type="AlphaFoldDB" id="A0A1I2S2A4"/>
<organism evidence="1 2">
    <name type="scientific">Streptomyces mirabilis</name>
    <dbReference type="NCBI Taxonomy" id="68239"/>
    <lineage>
        <taxon>Bacteria</taxon>
        <taxon>Bacillati</taxon>
        <taxon>Actinomycetota</taxon>
        <taxon>Actinomycetes</taxon>
        <taxon>Kitasatosporales</taxon>
        <taxon>Streptomycetaceae</taxon>
        <taxon>Streptomyces</taxon>
    </lineage>
</organism>
<dbReference type="RefSeq" id="WP_075031984.1">
    <property type="nucleotide sequence ID" value="NZ_FONR01000021.1"/>
</dbReference>